<evidence type="ECO:0000256" key="5">
    <source>
        <dbReference type="ARBA" id="ARBA00012111"/>
    </source>
</evidence>
<evidence type="ECO:0000313" key="17">
    <source>
        <dbReference type="EMBL" id="KAK7053323.1"/>
    </source>
</evidence>
<dbReference type="PANTHER" id="PTHR10625">
    <property type="entry name" value="HISTONE DEACETYLASE HDAC1-RELATED"/>
    <property type="match status" value="1"/>
</dbReference>
<dbReference type="FunFam" id="2.30.30.100:FF:000002">
    <property type="entry name" value="Small nuclear ribonucleoprotein Sm D3"/>
    <property type="match status" value="1"/>
</dbReference>
<dbReference type="GO" id="GO:0141221">
    <property type="term" value="F:histone deacetylase activity, hydrolytic mechanism"/>
    <property type="evidence" value="ECO:0007669"/>
    <property type="project" value="UniProtKB-EC"/>
</dbReference>
<dbReference type="InterPro" id="IPR023801">
    <property type="entry name" value="His_deacetylse_dom"/>
</dbReference>
<comment type="caution">
    <text evidence="17">The sequence shown here is derived from an EMBL/GenBank/DDBJ whole genome shotgun (WGS) entry which is preliminary data.</text>
</comment>
<evidence type="ECO:0000256" key="13">
    <source>
        <dbReference type="ARBA" id="ARBA00023242"/>
    </source>
</evidence>
<keyword evidence="18" id="KW-1185">Reference proteome</keyword>
<accession>A0AAW0DNT0</accession>
<dbReference type="InterPro" id="IPR047575">
    <property type="entry name" value="Sm"/>
</dbReference>
<name>A0AAW0DNT0_9AGAR</name>
<dbReference type="EMBL" id="JAYKXP010000010">
    <property type="protein sequence ID" value="KAK7053323.1"/>
    <property type="molecule type" value="Genomic_DNA"/>
</dbReference>
<evidence type="ECO:0000256" key="14">
    <source>
        <dbReference type="ARBA" id="ARBA00023274"/>
    </source>
</evidence>
<comment type="subcellular location">
    <subcellularLocation>
        <location evidence="2">Cytoplasm</location>
        <location evidence="2">Cytosol</location>
    </subcellularLocation>
    <subcellularLocation>
        <location evidence="1">Nucleus</location>
    </subcellularLocation>
</comment>
<evidence type="ECO:0000256" key="2">
    <source>
        <dbReference type="ARBA" id="ARBA00004514"/>
    </source>
</evidence>
<organism evidence="17 18">
    <name type="scientific">Paramarasmius palmivorus</name>
    <dbReference type="NCBI Taxonomy" id="297713"/>
    <lineage>
        <taxon>Eukaryota</taxon>
        <taxon>Fungi</taxon>
        <taxon>Dikarya</taxon>
        <taxon>Basidiomycota</taxon>
        <taxon>Agaricomycotina</taxon>
        <taxon>Agaricomycetes</taxon>
        <taxon>Agaricomycetidae</taxon>
        <taxon>Agaricales</taxon>
        <taxon>Marasmiineae</taxon>
        <taxon>Marasmiaceae</taxon>
        <taxon>Paramarasmius</taxon>
    </lineage>
</organism>
<dbReference type="GO" id="GO:0005829">
    <property type="term" value="C:cytosol"/>
    <property type="evidence" value="ECO:0007669"/>
    <property type="project" value="UniProtKB-SubCell"/>
</dbReference>
<dbReference type="InterPro" id="IPR034099">
    <property type="entry name" value="SmD3"/>
</dbReference>
<evidence type="ECO:0000256" key="11">
    <source>
        <dbReference type="ARBA" id="ARBA00023163"/>
    </source>
</evidence>
<feature type="region of interest" description="Disordered" evidence="15">
    <location>
        <begin position="126"/>
        <end position="164"/>
    </location>
</feature>
<keyword evidence="8 17" id="KW-0378">Hydrolase</keyword>
<dbReference type="SUPFAM" id="SSF52768">
    <property type="entry name" value="Arginase/deacetylase"/>
    <property type="match status" value="1"/>
</dbReference>
<keyword evidence="6" id="KW-0678">Repressor</keyword>
<dbReference type="GO" id="GO:0000387">
    <property type="term" value="P:spliceosomal snRNP assembly"/>
    <property type="evidence" value="ECO:0007669"/>
    <property type="project" value="InterPro"/>
</dbReference>
<dbReference type="AlphaFoldDB" id="A0AAW0DNT0"/>
<dbReference type="Pfam" id="PF09757">
    <property type="entry name" value="Arb2-like"/>
    <property type="match status" value="1"/>
</dbReference>
<evidence type="ECO:0000256" key="12">
    <source>
        <dbReference type="ARBA" id="ARBA00023187"/>
    </source>
</evidence>
<evidence type="ECO:0000313" key="18">
    <source>
        <dbReference type="Proteomes" id="UP001383192"/>
    </source>
</evidence>
<evidence type="ECO:0000256" key="7">
    <source>
        <dbReference type="ARBA" id="ARBA00022664"/>
    </source>
</evidence>
<keyword evidence="11" id="KW-0804">Transcription</keyword>
<dbReference type="InterPro" id="IPR010920">
    <property type="entry name" value="LSM_dom_sf"/>
</dbReference>
<evidence type="ECO:0000256" key="6">
    <source>
        <dbReference type="ARBA" id="ARBA00022491"/>
    </source>
</evidence>
<sequence>MANAGLGVPVKLLHESLGHVITVELKTGQLYRGKLAEAEDNLNISLKDITVTGRDGRVSQLDQVYIRGSMIRFFIVPDMLQNAPMFKRVGPNAMRGRGIGTARGRATIMRANARRGRGVAPSVGRVMDMDVDPAPGPSNVDNEAGPSNAGPPNTTEVERKSPHDVQESNLRVGYVYSVEMTIHFKASGHYEDPRRITRIWELLNKGEYHTKMKRLPIRPVTREEILLVHSEDHWDKVLAIEHMTPQQVADSEEYYETLSLYVMQGTTRAACLSCGGTIEACLPVARGELQKSFAIVRPPGHHAEPDEHMGFCFFNNVAVAARVIQQTTNVKKILILDWDVHHGNGTQKAFNDDPSILYISLHRYEGGTFYPSGPFGALYSCGEGPGLGYSVNIPWPKAGMGDADYLHAFHKIVMPIAMEFGPDMVIISAGFDAAIGDELGQCEVSPAGYGHMTHMLSSLAGGRLAVVLEGGYNIESSAKSAIAVLKVVLGEAPQELPPLTVSEEGTETVWLVAKEQSKYWTSVDPKACEPREDVEPIAFSIPEILKAHRQHYLYSEHAMMQVPLLGELDQKFSTQIMCTSDLFENNTMIVFVHEFGNLRTELDSKTRCDVNLEKSYLIDFSKELITWVKKEGYSLLDVNVFPKPIAAPAKRSKSAPDVVTQMFTYLWDNYIQLSNAKHVILIGHGPGCTPIMGLLEKRLSGIQKIVKGVVQVVGHTKVPIIPKYEDELRQWYTTHSFVALPHNHIVLGPETKPKELRRYGTLCPIDESVPIKLIMRALPGIQEFIKRVLDQKRS</sequence>
<reference evidence="17 18" key="1">
    <citation type="submission" date="2024-01" db="EMBL/GenBank/DDBJ databases">
        <title>A draft genome for a cacao thread blight-causing isolate of Paramarasmius palmivorus.</title>
        <authorList>
            <person name="Baruah I.K."/>
            <person name="Bukari Y."/>
            <person name="Amoako-Attah I."/>
            <person name="Meinhardt L.W."/>
            <person name="Bailey B.A."/>
            <person name="Cohen S.P."/>
        </authorList>
    </citation>
    <scope>NUCLEOTIDE SEQUENCE [LARGE SCALE GENOMIC DNA]</scope>
    <source>
        <strain evidence="17 18">GH-12</strain>
    </source>
</reference>
<keyword evidence="12" id="KW-0508">mRNA splicing</keyword>
<dbReference type="GO" id="GO:0003723">
    <property type="term" value="F:RNA binding"/>
    <property type="evidence" value="ECO:0007669"/>
    <property type="project" value="InterPro"/>
</dbReference>
<evidence type="ECO:0000259" key="16">
    <source>
        <dbReference type="PROSITE" id="PS52002"/>
    </source>
</evidence>
<dbReference type="PRINTS" id="PR01270">
    <property type="entry name" value="HDASUPER"/>
</dbReference>
<evidence type="ECO:0000256" key="3">
    <source>
        <dbReference type="ARBA" id="ARBA00007738"/>
    </source>
</evidence>
<evidence type="ECO:0000256" key="1">
    <source>
        <dbReference type="ARBA" id="ARBA00004123"/>
    </source>
</evidence>
<feature type="domain" description="Sm" evidence="16">
    <location>
        <begin position="8"/>
        <end position="80"/>
    </location>
</feature>
<protein>
    <recommendedName>
        <fullName evidence="5">histone deacetylase</fullName>
        <ecNumber evidence="5">3.5.1.98</ecNumber>
    </recommendedName>
</protein>
<keyword evidence="10" id="KW-0805">Transcription regulation</keyword>
<dbReference type="GO" id="GO:0040029">
    <property type="term" value="P:epigenetic regulation of gene expression"/>
    <property type="evidence" value="ECO:0007669"/>
    <property type="project" value="TreeGrafter"/>
</dbReference>
<dbReference type="InterPro" id="IPR019154">
    <property type="entry name" value="Arb2-like_domain"/>
</dbReference>
<evidence type="ECO:0000256" key="8">
    <source>
        <dbReference type="ARBA" id="ARBA00022801"/>
    </source>
</evidence>
<keyword evidence="13" id="KW-0539">Nucleus</keyword>
<dbReference type="SMART" id="SM00651">
    <property type="entry name" value="Sm"/>
    <property type="match status" value="1"/>
</dbReference>
<dbReference type="SUPFAM" id="SSF50182">
    <property type="entry name" value="Sm-like ribonucleoproteins"/>
    <property type="match status" value="1"/>
</dbReference>
<comment type="similarity">
    <text evidence="4">Belongs to the snRNP core protein family.</text>
</comment>
<dbReference type="InterPro" id="IPR001163">
    <property type="entry name" value="Sm_dom_euk/arc"/>
</dbReference>
<dbReference type="Proteomes" id="UP001383192">
    <property type="component" value="Unassembled WGS sequence"/>
</dbReference>
<dbReference type="PANTHER" id="PTHR10625:SF5">
    <property type="entry name" value="HISTONE DEACETYLASE"/>
    <property type="match status" value="1"/>
</dbReference>
<dbReference type="Pfam" id="PF00850">
    <property type="entry name" value="Hist_deacetyl"/>
    <property type="match status" value="1"/>
</dbReference>
<dbReference type="GO" id="GO:0005685">
    <property type="term" value="C:U1 snRNP"/>
    <property type="evidence" value="ECO:0007669"/>
    <property type="project" value="UniProtKB-ARBA"/>
</dbReference>
<evidence type="ECO:0000256" key="9">
    <source>
        <dbReference type="ARBA" id="ARBA00022853"/>
    </source>
</evidence>
<evidence type="ECO:0000256" key="15">
    <source>
        <dbReference type="SAM" id="MobiDB-lite"/>
    </source>
</evidence>
<dbReference type="InterPro" id="IPR000286">
    <property type="entry name" value="HDACs"/>
</dbReference>
<dbReference type="EC" id="3.5.1.98" evidence="5"/>
<dbReference type="Gene3D" id="2.30.30.100">
    <property type="match status" value="1"/>
</dbReference>
<dbReference type="GO" id="GO:0000118">
    <property type="term" value="C:histone deacetylase complex"/>
    <property type="evidence" value="ECO:0007669"/>
    <property type="project" value="TreeGrafter"/>
</dbReference>
<dbReference type="GO" id="GO:0005681">
    <property type="term" value="C:spliceosomal complex"/>
    <property type="evidence" value="ECO:0007669"/>
    <property type="project" value="InterPro"/>
</dbReference>
<keyword evidence="9" id="KW-0156">Chromatin regulator</keyword>
<dbReference type="Pfam" id="PF01423">
    <property type="entry name" value="LSM"/>
    <property type="match status" value="1"/>
</dbReference>
<evidence type="ECO:0000256" key="4">
    <source>
        <dbReference type="ARBA" id="ARBA00008146"/>
    </source>
</evidence>
<comment type="similarity">
    <text evidence="3">Belongs to the histone deacetylase family. HD type 2 subfamily.</text>
</comment>
<proteinExistence type="inferred from homology"/>
<dbReference type="InterPro" id="IPR037138">
    <property type="entry name" value="His_deacetylse_dom_sf"/>
</dbReference>
<dbReference type="InterPro" id="IPR023696">
    <property type="entry name" value="Ureohydrolase_dom_sf"/>
</dbReference>
<keyword evidence="14" id="KW-0687">Ribonucleoprotein</keyword>
<keyword evidence="7" id="KW-0507">mRNA processing</keyword>
<dbReference type="Gene3D" id="3.40.800.20">
    <property type="entry name" value="Histone deacetylase domain"/>
    <property type="match status" value="1"/>
</dbReference>
<dbReference type="PROSITE" id="PS52002">
    <property type="entry name" value="SM"/>
    <property type="match status" value="1"/>
</dbReference>
<dbReference type="CDD" id="cd01721">
    <property type="entry name" value="Sm_D3"/>
    <property type="match status" value="1"/>
</dbReference>
<gene>
    <name evidence="17" type="primary">HDA1</name>
    <name evidence="17" type="ORF">VNI00_003949</name>
</gene>
<evidence type="ECO:0000256" key="10">
    <source>
        <dbReference type="ARBA" id="ARBA00023015"/>
    </source>
</evidence>